<dbReference type="PROSITE" id="PS50005">
    <property type="entry name" value="TPR"/>
    <property type="match status" value="3"/>
</dbReference>
<feature type="repeat" description="TPR" evidence="1">
    <location>
        <begin position="795"/>
        <end position="828"/>
    </location>
</feature>
<feature type="repeat" description="TPR" evidence="1">
    <location>
        <begin position="837"/>
        <end position="870"/>
    </location>
</feature>
<gene>
    <name evidence="3" type="ORF">G7Y89_g4753</name>
</gene>
<dbReference type="InterPro" id="IPR011990">
    <property type="entry name" value="TPR-like_helical_dom_sf"/>
</dbReference>
<feature type="repeat" description="TPR" evidence="1">
    <location>
        <begin position="879"/>
        <end position="912"/>
    </location>
</feature>
<reference evidence="3 4" key="1">
    <citation type="submission" date="2020-03" db="EMBL/GenBank/DDBJ databases">
        <title>Draft Genome Sequence of Cudoniella acicularis.</title>
        <authorList>
            <person name="Buettner E."/>
            <person name="Kellner H."/>
        </authorList>
    </citation>
    <scope>NUCLEOTIDE SEQUENCE [LARGE SCALE GENOMIC DNA]</scope>
    <source>
        <strain evidence="3 4">DSM 108380</strain>
    </source>
</reference>
<dbReference type="InterPro" id="IPR027417">
    <property type="entry name" value="P-loop_NTPase"/>
</dbReference>
<keyword evidence="1" id="KW-0802">TPR repeat</keyword>
<dbReference type="PANTHER" id="PTHR46082:SF6">
    <property type="entry name" value="AAA+ ATPASE DOMAIN-CONTAINING PROTEIN-RELATED"/>
    <property type="match status" value="1"/>
</dbReference>
<organism evidence="3 4">
    <name type="scientific">Cudoniella acicularis</name>
    <dbReference type="NCBI Taxonomy" id="354080"/>
    <lineage>
        <taxon>Eukaryota</taxon>
        <taxon>Fungi</taxon>
        <taxon>Dikarya</taxon>
        <taxon>Ascomycota</taxon>
        <taxon>Pezizomycotina</taxon>
        <taxon>Leotiomycetes</taxon>
        <taxon>Helotiales</taxon>
        <taxon>Tricladiaceae</taxon>
        <taxon>Cudoniella</taxon>
    </lineage>
</organism>
<dbReference type="SMART" id="SM00028">
    <property type="entry name" value="TPR"/>
    <property type="match status" value="5"/>
</dbReference>
<dbReference type="Gene3D" id="1.25.40.10">
    <property type="entry name" value="Tetratricopeptide repeat domain"/>
    <property type="match status" value="2"/>
</dbReference>
<dbReference type="Gene3D" id="3.40.50.300">
    <property type="entry name" value="P-loop containing nucleotide triphosphate hydrolases"/>
    <property type="match status" value="1"/>
</dbReference>
<dbReference type="SUPFAM" id="SSF52540">
    <property type="entry name" value="P-loop containing nucleoside triphosphate hydrolases"/>
    <property type="match status" value="1"/>
</dbReference>
<proteinExistence type="predicted"/>
<dbReference type="Pfam" id="PF25000">
    <property type="entry name" value="DUF7779"/>
    <property type="match status" value="1"/>
</dbReference>
<dbReference type="EMBL" id="JAAMPI010000267">
    <property type="protein sequence ID" value="KAF4633366.1"/>
    <property type="molecule type" value="Genomic_DNA"/>
</dbReference>
<dbReference type="InterPro" id="IPR019734">
    <property type="entry name" value="TPR_rpt"/>
</dbReference>
<feature type="domain" description="DUF7779" evidence="2">
    <location>
        <begin position="608"/>
        <end position="691"/>
    </location>
</feature>
<name>A0A8H4RQW0_9HELO</name>
<evidence type="ECO:0000313" key="4">
    <source>
        <dbReference type="Proteomes" id="UP000566819"/>
    </source>
</evidence>
<comment type="caution">
    <text evidence="3">The sequence shown here is derived from an EMBL/GenBank/DDBJ whole genome shotgun (WGS) entry which is preliminary data.</text>
</comment>
<dbReference type="OrthoDB" id="674604at2759"/>
<keyword evidence="4" id="KW-1185">Reference proteome</keyword>
<evidence type="ECO:0000313" key="3">
    <source>
        <dbReference type="EMBL" id="KAF4633366.1"/>
    </source>
</evidence>
<dbReference type="Proteomes" id="UP000566819">
    <property type="component" value="Unassembled WGS sequence"/>
</dbReference>
<evidence type="ECO:0000259" key="2">
    <source>
        <dbReference type="Pfam" id="PF25000"/>
    </source>
</evidence>
<dbReference type="AlphaFoldDB" id="A0A8H4RQW0"/>
<dbReference type="InterPro" id="IPR056681">
    <property type="entry name" value="DUF7779"/>
</dbReference>
<accession>A0A8H4RQW0</accession>
<dbReference type="Pfam" id="PF13424">
    <property type="entry name" value="TPR_12"/>
    <property type="match status" value="2"/>
</dbReference>
<sequence>MSLRRIFRKKARSTKASKAATQENANVEAEESEDIPFGLEVWVQGVDPTVDIIAIHGLNGHREKTWTAENQVNWLQDANMLSAIIPNARIMSWGYDANTHSTKELSAMYLYDHAQKLLSDLSLHRRLDKALIHSDATRSGHLYHHKSIKTSTYGIMFMGTPHQGGEGVAWGKRLANVASIFVNTNDKLLNILERDSEVLQQQLGQYNSISGDFETKFAYETKATPLPLGKSMIVVPKSSAVVPGQVDAEPIAIQDDHRNMVKFASQSNEFKRVAGHLKLMVDKAPTKVQNNWGTERDVEATRFGNLKHAFRVTFDLTGVPKTSAFIGRKSDLELMEKHLMPGEVRERRKICVTHGLGGMGKTQLAIEYARLHKHQYTSFFWIDGKTEESLIQSLLRIASRLPNSPISNIDTQAIKGMEESRNVSQKVLEWFSLQGNTDWLLIFDNIDKTSHEEEFDENTQPSSYDITQYFPGGDTGSIIITTRLQSLVSLGGLVPLRELCVLDGLLILENHTRRSLRHCTTQTTAEGVSETDEWDPNAVALVERLGRLPLALVFAGSYISKTTIAKYLELYNKSWQELHQQMKRRADYPVRTIITTWQISFDEVARRDEGAAKLLRMWGFLDSQELWYQLLQWPKYENDTPGWLHKITATDVSFLATMDNLLEFSLIEQNDNSDTYSMHTVVHDWIKASIDIRKDEGFLRTAISTIGCGVPEKNLRDSATLQRRLLPHLNQLLPYLSWYILEIPDCENSTVYLDSLHMLGDLCFYQGMLAEGERIYQWALQGSEKAFGIEHPSTLGLVNDLGNLYKDQGKLAKAEEMYQRALQGYEKAFGTEHPSTLDTVNNLGLLYSAQGKLAEAEEMYQRALQGYEKAFSIEHLSTLGTVNNLGSLYRAQGKLAEAEEMYHQALQGYEKTFGVEGTAIPLLSTIYNLGCLFEDQGDLAQARIMYLKVLVRYEKVFGPDHSECDDVREILRDLDTN</sequence>
<evidence type="ECO:0000256" key="1">
    <source>
        <dbReference type="PROSITE-ProRule" id="PRU00339"/>
    </source>
</evidence>
<dbReference type="PANTHER" id="PTHR46082">
    <property type="entry name" value="ATP/GTP-BINDING PROTEIN-RELATED"/>
    <property type="match status" value="1"/>
</dbReference>
<dbReference type="InterPro" id="IPR053137">
    <property type="entry name" value="NLR-like"/>
</dbReference>
<dbReference type="SUPFAM" id="SSF48452">
    <property type="entry name" value="TPR-like"/>
    <property type="match status" value="1"/>
</dbReference>
<protein>
    <recommendedName>
        <fullName evidence="2">DUF7779 domain-containing protein</fullName>
    </recommendedName>
</protein>